<dbReference type="InterPro" id="IPR006629">
    <property type="entry name" value="LITAF"/>
</dbReference>
<feature type="domain" description="LITAF" evidence="2">
    <location>
        <begin position="179"/>
        <end position="243"/>
    </location>
</feature>
<feature type="region of interest" description="Disordered" evidence="1">
    <location>
        <begin position="86"/>
        <end position="109"/>
    </location>
</feature>
<dbReference type="Proteomes" id="UP000183832">
    <property type="component" value="Unassembled WGS sequence"/>
</dbReference>
<proteinExistence type="predicted"/>
<reference evidence="3 4" key="1">
    <citation type="submission" date="2015-04" db="EMBL/GenBank/DDBJ databases">
        <authorList>
            <person name="Syromyatnikov M.Y."/>
            <person name="Popov V.N."/>
        </authorList>
    </citation>
    <scope>NUCLEOTIDE SEQUENCE [LARGE SCALE GENOMIC DNA]</scope>
</reference>
<dbReference type="Pfam" id="PF10601">
    <property type="entry name" value="zf-LITAF-like"/>
    <property type="match status" value="1"/>
</dbReference>
<gene>
    <name evidence="3" type="primary">putative GL11360</name>
    <name evidence="3" type="ORF">CLUMA_CG014701</name>
</gene>
<accession>A0A1J1IL97</accession>
<name>A0A1J1IL97_9DIPT</name>
<sequence>MVLVLRCLICHKELEYTKLDPSELAIHMKNEHSIIRDSDNLQDNLYMNRSTEKLYESFNKNFRNMNGQTIIHKNIKTENNRKYFRESPENSLEIENQTSKATRESNQNDELKAIKNVDDDKLNLLSHVQSNMKPERKKVTEKPTAKSQYNPISNKKRSKKHSKLYETSVVKWQSFGDEKFHCPRCLSYKRPVVVTDTEKSTQSSFVATLWMTCWPLCLSTSLLQEPMYENLHCSLCNYQFGIYDHKRKIVTSSNRENTKA</sequence>
<evidence type="ECO:0000256" key="1">
    <source>
        <dbReference type="SAM" id="MobiDB-lite"/>
    </source>
</evidence>
<evidence type="ECO:0000313" key="3">
    <source>
        <dbReference type="EMBL" id="CRL00936.1"/>
    </source>
</evidence>
<dbReference type="AlphaFoldDB" id="A0A1J1IL97"/>
<organism evidence="3 4">
    <name type="scientific">Clunio marinus</name>
    <dbReference type="NCBI Taxonomy" id="568069"/>
    <lineage>
        <taxon>Eukaryota</taxon>
        <taxon>Metazoa</taxon>
        <taxon>Ecdysozoa</taxon>
        <taxon>Arthropoda</taxon>
        <taxon>Hexapoda</taxon>
        <taxon>Insecta</taxon>
        <taxon>Pterygota</taxon>
        <taxon>Neoptera</taxon>
        <taxon>Endopterygota</taxon>
        <taxon>Diptera</taxon>
        <taxon>Nematocera</taxon>
        <taxon>Chironomoidea</taxon>
        <taxon>Chironomidae</taxon>
        <taxon>Clunio</taxon>
    </lineage>
</organism>
<feature type="compositionally biased region" description="Polar residues" evidence="1">
    <location>
        <begin position="89"/>
        <end position="100"/>
    </location>
</feature>
<feature type="compositionally biased region" description="Basic and acidic residues" evidence="1">
    <location>
        <begin position="133"/>
        <end position="144"/>
    </location>
</feature>
<dbReference type="EMBL" id="CVRI01000055">
    <property type="protein sequence ID" value="CRL00936.1"/>
    <property type="molecule type" value="Genomic_DNA"/>
</dbReference>
<evidence type="ECO:0000313" key="4">
    <source>
        <dbReference type="Proteomes" id="UP000183832"/>
    </source>
</evidence>
<evidence type="ECO:0000259" key="2">
    <source>
        <dbReference type="Pfam" id="PF10601"/>
    </source>
</evidence>
<keyword evidence="4" id="KW-1185">Reference proteome</keyword>
<feature type="region of interest" description="Disordered" evidence="1">
    <location>
        <begin position="127"/>
        <end position="160"/>
    </location>
</feature>
<protein>
    <submittedName>
        <fullName evidence="3">CLUMA_CG014701, isoform A</fullName>
    </submittedName>
</protein>
<dbReference type="OrthoDB" id="7765058at2759"/>